<feature type="domain" description="Calcineurin-like phosphoesterase" evidence="4">
    <location>
        <begin position="148"/>
        <end position="354"/>
    </location>
</feature>
<dbReference type="Gene3D" id="3.60.21.10">
    <property type="match status" value="1"/>
</dbReference>
<feature type="transmembrane region" description="Helical" evidence="3">
    <location>
        <begin position="21"/>
        <end position="38"/>
    </location>
</feature>
<accession>A0ABR1SEY3</accession>
<keyword evidence="3" id="KW-0812">Transmembrane</keyword>
<dbReference type="InterPro" id="IPR029052">
    <property type="entry name" value="Metallo-depent_PP-like"/>
</dbReference>
<dbReference type="SUPFAM" id="SSF56300">
    <property type="entry name" value="Metallo-dependent phosphatases"/>
    <property type="match status" value="1"/>
</dbReference>
<evidence type="ECO:0000313" key="6">
    <source>
        <dbReference type="Proteomes" id="UP001396898"/>
    </source>
</evidence>
<keyword evidence="1" id="KW-0175">Coiled coil</keyword>
<keyword evidence="3" id="KW-0472">Membrane</keyword>
<keyword evidence="6" id="KW-1185">Reference proteome</keyword>
<keyword evidence="3" id="KW-1133">Transmembrane helix</keyword>
<evidence type="ECO:0000313" key="5">
    <source>
        <dbReference type="EMBL" id="KAK8032880.1"/>
    </source>
</evidence>
<evidence type="ECO:0000259" key="4">
    <source>
        <dbReference type="Pfam" id="PF00149"/>
    </source>
</evidence>
<gene>
    <name evidence="5" type="ORF">PG991_002278</name>
</gene>
<evidence type="ECO:0000256" key="3">
    <source>
        <dbReference type="SAM" id="Phobius"/>
    </source>
</evidence>
<dbReference type="Pfam" id="PF00149">
    <property type="entry name" value="Metallophos"/>
    <property type="match status" value="1"/>
</dbReference>
<dbReference type="EMBL" id="JAQQWI010000006">
    <property type="protein sequence ID" value="KAK8032880.1"/>
    <property type="molecule type" value="Genomic_DNA"/>
</dbReference>
<dbReference type="CDD" id="cd00144">
    <property type="entry name" value="MPP_PPP_family"/>
    <property type="match status" value="1"/>
</dbReference>
<sequence>MALSARIPTSYLNPRYRRRRLYVFVAGLLILITFYMSSRFDSGMSTADAAAVAKKLHLSTHSTEPNEPPSVKDENGSSDSTDEVAAPLQFEDKQLGTVTNHDIKKQIPLEPVPPMHHGMVARPSSKSAVTVATLPQKHMPRAAAGSPRLIIIGDVHGQLNEMKALLQKTEYSAERGDHVIFTGDMINKGPDSAGVVALAMEMGASGVRGNHEDKILLAHVQEAVDESSSAPENQKREEAETSKGENAALATARSLSPEQLEWLAKLPVVLRLGKIADQISGEWVVVHAGLVPGMPLEDQDPTAVMNMRTLRFPGREQARQEVRQDLEDAAAAKQKKVADVVSEGAVEAAYEREEKILEKNGVARNDIDIAVPTEARDGLPWSEAWNKAQKARKHKKERVSVVYGHDAKTGLNINTYSFGLDSSCVRGGQLSALVFEPGRSMIGRHVVKHRIVSTECEKNA</sequence>
<evidence type="ECO:0000256" key="1">
    <source>
        <dbReference type="SAM" id="Coils"/>
    </source>
</evidence>
<dbReference type="InterPro" id="IPR050126">
    <property type="entry name" value="Ap4A_hydrolase"/>
</dbReference>
<feature type="region of interest" description="Disordered" evidence="2">
    <location>
        <begin position="58"/>
        <end position="83"/>
    </location>
</feature>
<dbReference type="PANTHER" id="PTHR42850">
    <property type="entry name" value="METALLOPHOSPHOESTERASE"/>
    <property type="match status" value="1"/>
</dbReference>
<dbReference type="InterPro" id="IPR004843">
    <property type="entry name" value="Calcineurin-like_PHP"/>
</dbReference>
<protein>
    <recommendedName>
        <fullName evidence="4">Calcineurin-like phosphoesterase domain-containing protein</fullName>
    </recommendedName>
</protein>
<organism evidence="5 6">
    <name type="scientific">Apiospora marii</name>
    <dbReference type="NCBI Taxonomy" id="335849"/>
    <lineage>
        <taxon>Eukaryota</taxon>
        <taxon>Fungi</taxon>
        <taxon>Dikarya</taxon>
        <taxon>Ascomycota</taxon>
        <taxon>Pezizomycotina</taxon>
        <taxon>Sordariomycetes</taxon>
        <taxon>Xylariomycetidae</taxon>
        <taxon>Amphisphaeriales</taxon>
        <taxon>Apiosporaceae</taxon>
        <taxon>Apiospora</taxon>
    </lineage>
</organism>
<feature type="coiled-coil region" evidence="1">
    <location>
        <begin position="315"/>
        <end position="343"/>
    </location>
</feature>
<proteinExistence type="predicted"/>
<comment type="caution">
    <text evidence="5">The sequence shown here is derived from an EMBL/GenBank/DDBJ whole genome shotgun (WGS) entry which is preliminary data.</text>
</comment>
<name>A0ABR1SEY3_9PEZI</name>
<dbReference type="PANTHER" id="PTHR42850:SF4">
    <property type="entry name" value="ZINC-DEPENDENT ENDOPOLYPHOSPHATASE"/>
    <property type="match status" value="1"/>
</dbReference>
<feature type="compositionally biased region" description="Basic and acidic residues" evidence="2">
    <location>
        <begin position="233"/>
        <end position="243"/>
    </location>
</feature>
<evidence type="ECO:0000256" key="2">
    <source>
        <dbReference type="SAM" id="MobiDB-lite"/>
    </source>
</evidence>
<reference evidence="5 6" key="1">
    <citation type="submission" date="2023-01" db="EMBL/GenBank/DDBJ databases">
        <title>Analysis of 21 Apiospora genomes using comparative genomics revels a genus with tremendous synthesis potential of carbohydrate active enzymes and secondary metabolites.</title>
        <authorList>
            <person name="Sorensen T."/>
        </authorList>
    </citation>
    <scope>NUCLEOTIDE SEQUENCE [LARGE SCALE GENOMIC DNA]</scope>
    <source>
        <strain evidence="5 6">CBS 20057</strain>
    </source>
</reference>
<feature type="region of interest" description="Disordered" evidence="2">
    <location>
        <begin position="222"/>
        <end position="251"/>
    </location>
</feature>
<dbReference type="Proteomes" id="UP001396898">
    <property type="component" value="Unassembled WGS sequence"/>
</dbReference>